<dbReference type="GO" id="GO:0015628">
    <property type="term" value="P:protein secretion by the type II secretion system"/>
    <property type="evidence" value="ECO:0007669"/>
    <property type="project" value="TreeGrafter"/>
</dbReference>
<organism evidence="3 4">
    <name type="scientific">Candidatus Allocopromorpha excrementavium</name>
    <dbReference type="NCBI Taxonomy" id="2840741"/>
    <lineage>
        <taxon>Bacteria</taxon>
        <taxon>Bacillati</taxon>
        <taxon>Bacillota</taxon>
        <taxon>Clostridia</taxon>
        <taxon>Eubacteriales</taxon>
        <taxon>Eubacteriaceae</taxon>
        <taxon>Eubacteriaceae incertae sedis</taxon>
        <taxon>Candidatus Allocopromorpha</taxon>
    </lineage>
</organism>
<dbReference type="SMART" id="SM00278">
    <property type="entry name" value="HhH1"/>
    <property type="match status" value="2"/>
</dbReference>
<keyword evidence="1" id="KW-1133">Transmembrane helix</keyword>
<dbReference type="NCBIfam" id="TIGR00426">
    <property type="entry name" value="competence protein ComEA helix-hairpin-helix repeat region"/>
    <property type="match status" value="1"/>
</dbReference>
<reference evidence="3" key="2">
    <citation type="journal article" date="2021" name="PeerJ">
        <title>Extensive microbial diversity within the chicken gut microbiome revealed by metagenomics and culture.</title>
        <authorList>
            <person name="Gilroy R."/>
            <person name="Ravi A."/>
            <person name="Getino M."/>
            <person name="Pursley I."/>
            <person name="Horton D.L."/>
            <person name="Alikhan N.F."/>
            <person name="Baker D."/>
            <person name="Gharbi K."/>
            <person name="Hall N."/>
            <person name="Watson M."/>
            <person name="Adriaenssens E.M."/>
            <person name="Foster-Nyarko E."/>
            <person name="Jarju S."/>
            <person name="Secka A."/>
            <person name="Antonio M."/>
            <person name="Oren A."/>
            <person name="Chaudhuri R.R."/>
            <person name="La Ragione R."/>
            <person name="Hildebrand F."/>
            <person name="Pallen M.J."/>
        </authorList>
    </citation>
    <scope>NUCLEOTIDE SEQUENCE</scope>
    <source>
        <strain evidence="3">CHK176-22527</strain>
    </source>
</reference>
<keyword evidence="1" id="KW-0472">Membrane</keyword>
<dbReference type="Pfam" id="PF12836">
    <property type="entry name" value="HHH_3"/>
    <property type="match status" value="1"/>
</dbReference>
<feature type="domain" description="Helix-hairpin-helix DNA-binding motif class 1" evidence="2">
    <location>
        <begin position="157"/>
        <end position="176"/>
    </location>
</feature>
<dbReference type="SUPFAM" id="SSF47781">
    <property type="entry name" value="RuvA domain 2-like"/>
    <property type="match status" value="1"/>
</dbReference>
<feature type="domain" description="Helix-hairpin-helix DNA-binding motif class 1" evidence="2">
    <location>
        <begin position="187"/>
        <end position="206"/>
    </location>
</feature>
<dbReference type="InterPro" id="IPR051675">
    <property type="entry name" value="Endo/Exo/Phosphatase_dom_1"/>
</dbReference>
<keyword evidence="1" id="KW-0812">Transmembrane</keyword>
<accession>A0A9D1HEI3</accession>
<dbReference type="InterPro" id="IPR019554">
    <property type="entry name" value="Soluble_ligand-bd"/>
</dbReference>
<evidence type="ECO:0000256" key="1">
    <source>
        <dbReference type="SAM" id="Phobius"/>
    </source>
</evidence>
<dbReference type="AlphaFoldDB" id="A0A9D1HEI3"/>
<proteinExistence type="predicted"/>
<sequence>MKKILDFLKENKDIEKFIRQNKDVIAKCGVVAAVIVIGVFVFISGDEGGGEKEERKEIAIEETTSEAEIFVDVGGEVVNPSVVELEDGSRVSDAIEAAGGLTENADITDINRAAFVSDGEKIYIPSVVVDIEGNVVSGGSEAGSSDGKVNINTADSEQLQELEGVGPVTAEKIIDYRNENGRFKDAEELKNVSGIGEKTYEKLKDDVKVW</sequence>
<dbReference type="Pfam" id="PF10531">
    <property type="entry name" value="SLBB"/>
    <property type="match status" value="1"/>
</dbReference>
<dbReference type="GO" id="GO:0006281">
    <property type="term" value="P:DNA repair"/>
    <property type="evidence" value="ECO:0007669"/>
    <property type="project" value="InterPro"/>
</dbReference>
<dbReference type="Gene3D" id="1.10.150.310">
    <property type="entry name" value="Tex RuvX-like domain-like"/>
    <property type="match status" value="1"/>
</dbReference>
<name>A0A9D1HEI3_9FIRM</name>
<dbReference type="InterPro" id="IPR004509">
    <property type="entry name" value="Competence_ComEA_HhH"/>
</dbReference>
<evidence type="ECO:0000259" key="2">
    <source>
        <dbReference type="SMART" id="SM00278"/>
    </source>
</evidence>
<dbReference type="PANTHER" id="PTHR21180">
    <property type="entry name" value="ENDONUCLEASE/EXONUCLEASE/PHOSPHATASE FAMILY DOMAIN-CONTAINING PROTEIN 1"/>
    <property type="match status" value="1"/>
</dbReference>
<dbReference type="EMBL" id="DVLX01000053">
    <property type="protein sequence ID" value="HIT99517.1"/>
    <property type="molecule type" value="Genomic_DNA"/>
</dbReference>
<gene>
    <name evidence="3" type="ORF">IAD12_04610</name>
</gene>
<dbReference type="Proteomes" id="UP000824159">
    <property type="component" value="Unassembled WGS sequence"/>
</dbReference>
<evidence type="ECO:0000313" key="4">
    <source>
        <dbReference type="Proteomes" id="UP000824159"/>
    </source>
</evidence>
<feature type="transmembrane region" description="Helical" evidence="1">
    <location>
        <begin position="24"/>
        <end position="43"/>
    </location>
</feature>
<evidence type="ECO:0000313" key="3">
    <source>
        <dbReference type="EMBL" id="HIT99517.1"/>
    </source>
</evidence>
<dbReference type="PANTHER" id="PTHR21180:SF32">
    <property type="entry name" value="ENDONUCLEASE_EXONUCLEASE_PHOSPHATASE FAMILY DOMAIN-CONTAINING PROTEIN 1"/>
    <property type="match status" value="1"/>
</dbReference>
<dbReference type="InterPro" id="IPR010994">
    <property type="entry name" value="RuvA_2-like"/>
</dbReference>
<protein>
    <submittedName>
        <fullName evidence="3">Helix-hairpin-helix domain-containing protein</fullName>
    </submittedName>
</protein>
<comment type="caution">
    <text evidence="3">The sequence shown here is derived from an EMBL/GenBank/DDBJ whole genome shotgun (WGS) entry which is preliminary data.</text>
</comment>
<reference evidence="3" key="1">
    <citation type="submission" date="2020-10" db="EMBL/GenBank/DDBJ databases">
        <authorList>
            <person name="Gilroy R."/>
        </authorList>
    </citation>
    <scope>NUCLEOTIDE SEQUENCE</scope>
    <source>
        <strain evidence="3">CHK176-22527</strain>
    </source>
</reference>
<dbReference type="InterPro" id="IPR003583">
    <property type="entry name" value="Hlx-hairpin-Hlx_DNA-bd_motif"/>
</dbReference>
<dbReference type="Gene3D" id="3.10.560.10">
    <property type="entry name" value="Outer membrane lipoprotein wza domain like"/>
    <property type="match status" value="1"/>
</dbReference>
<dbReference type="GO" id="GO:0015627">
    <property type="term" value="C:type II protein secretion system complex"/>
    <property type="evidence" value="ECO:0007669"/>
    <property type="project" value="TreeGrafter"/>
</dbReference>
<dbReference type="GO" id="GO:0003677">
    <property type="term" value="F:DNA binding"/>
    <property type="evidence" value="ECO:0007669"/>
    <property type="project" value="InterPro"/>
</dbReference>